<dbReference type="RefSeq" id="WP_344208844.1">
    <property type="nucleotide sequence ID" value="NZ_BAAAOS010000005.1"/>
</dbReference>
<dbReference type="PANTHER" id="PTHR42847">
    <property type="entry name" value="ALKANESULFONATE MONOOXYGENASE"/>
    <property type="match status" value="1"/>
</dbReference>
<proteinExistence type="predicted"/>
<dbReference type="Gene3D" id="3.20.20.30">
    <property type="entry name" value="Luciferase-like domain"/>
    <property type="match status" value="1"/>
</dbReference>
<dbReference type="InterPro" id="IPR011251">
    <property type="entry name" value="Luciferase-like_dom"/>
</dbReference>
<dbReference type="EMBL" id="BAAAOS010000005">
    <property type="protein sequence ID" value="GAA1552631.1"/>
    <property type="molecule type" value="Genomic_DNA"/>
</dbReference>
<keyword evidence="2" id="KW-0288">FMN</keyword>
<reference evidence="7" key="1">
    <citation type="journal article" date="2019" name="Int. J. Syst. Evol. Microbiol.">
        <title>The Global Catalogue of Microorganisms (GCM) 10K type strain sequencing project: providing services to taxonomists for standard genome sequencing and annotation.</title>
        <authorList>
            <consortium name="The Broad Institute Genomics Platform"/>
            <consortium name="The Broad Institute Genome Sequencing Center for Infectious Disease"/>
            <person name="Wu L."/>
            <person name="Ma J."/>
        </authorList>
    </citation>
    <scope>NUCLEOTIDE SEQUENCE [LARGE SCALE GENOMIC DNA]</scope>
    <source>
        <strain evidence="7">JCM 14969</strain>
    </source>
</reference>
<name>A0ABP4MYR2_9ACTN</name>
<comment type="caution">
    <text evidence="6">The sequence shown here is derived from an EMBL/GenBank/DDBJ whole genome shotgun (WGS) entry which is preliminary data.</text>
</comment>
<evidence type="ECO:0000313" key="7">
    <source>
        <dbReference type="Proteomes" id="UP001500393"/>
    </source>
</evidence>
<evidence type="ECO:0000256" key="1">
    <source>
        <dbReference type="ARBA" id="ARBA00022630"/>
    </source>
</evidence>
<dbReference type="NCBIfam" id="TIGR03619">
    <property type="entry name" value="F420_Rv2161c"/>
    <property type="match status" value="1"/>
</dbReference>
<gene>
    <name evidence="6" type="ORF">GCM10009789_02780</name>
</gene>
<evidence type="ECO:0000259" key="5">
    <source>
        <dbReference type="Pfam" id="PF00296"/>
    </source>
</evidence>
<dbReference type="PANTHER" id="PTHR42847:SF4">
    <property type="entry name" value="ALKANESULFONATE MONOOXYGENASE-RELATED"/>
    <property type="match status" value="1"/>
</dbReference>
<dbReference type="InterPro" id="IPR019921">
    <property type="entry name" value="Lucif-like_OxRdtase_Rv2161c"/>
</dbReference>
<keyword evidence="3" id="KW-0560">Oxidoreductase</keyword>
<dbReference type="Proteomes" id="UP001500393">
    <property type="component" value="Unassembled WGS sequence"/>
</dbReference>
<evidence type="ECO:0000256" key="4">
    <source>
        <dbReference type="ARBA" id="ARBA00023033"/>
    </source>
</evidence>
<keyword evidence="7" id="KW-1185">Reference proteome</keyword>
<evidence type="ECO:0000256" key="3">
    <source>
        <dbReference type="ARBA" id="ARBA00023002"/>
    </source>
</evidence>
<dbReference type="InterPro" id="IPR050172">
    <property type="entry name" value="SsuD_RutA_monooxygenase"/>
</dbReference>
<accession>A0ABP4MYR2</accession>
<dbReference type="SUPFAM" id="SSF51679">
    <property type="entry name" value="Bacterial luciferase-like"/>
    <property type="match status" value="1"/>
</dbReference>
<keyword evidence="1" id="KW-0285">Flavoprotein</keyword>
<evidence type="ECO:0000256" key="2">
    <source>
        <dbReference type="ARBA" id="ARBA00022643"/>
    </source>
</evidence>
<feature type="domain" description="Luciferase-like" evidence="5">
    <location>
        <begin position="14"/>
        <end position="223"/>
    </location>
</feature>
<dbReference type="Pfam" id="PF00296">
    <property type="entry name" value="Bac_luciferase"/>
    <property type="match status" value="1"/>
</dbReference>
<sequence length="292" mass="30826">MELGIGLPTYGPTAGPEAIGRVAQEAERIGLGSVWTGERLLRPTEPMMLGVGPMPLPDFNGSVYDPLETLSYVAAKTSRIRLGTSVLDALFHPPLVLARRLSTVDQLSGGRLMAGLGQGWMEQEFAAVGVPVNRRGGGFAEHIEAMRSLWSPDPVSFAGRFYQIAEGEAGPKPVRPEGPVLLAGAGAPAAVERAARMGLGLTTVFFGWDALRGTVEMFRAAAGDAALPIVVHVNGAVTTKPVGDRMPLTGEIDQVAGELAELVSLGVDHVFWTSPDTDPDELLEALAQLQAR</sequence>
<protein>
    <submittedName>
        <fullName evidence="6">LLM class F420-dependent oxidoreductase</fullName>
    </submittedName>
</protein>
<evidence type="ECO:0000313" key="6">
    <source>
        <dbReference type="EMBL" id="GAA1552631.1"/>
    </source>
</evidence>
<keyword evidence="4" id="KW-0503">Monooxygenase</keyword>
<dbReference type="InterPro" id="IPR036661">
    <property type="entry name" value="Luciferase-like_sf"/>
</dbReference>
<organism evidence="6 7">
    <name type="scientific">Kribbella sancticallisti</name>
    <dbReference type="NCBI Taxonomy" id="460087"/>
    <lineage>
        <taxon>Bacteria</taxon>
        <taxon>Bacillati</taxon>
        <taxon>Actinomycetota</taxon>
        <taxon>Actinomycetes</taxon>
        <taxon>Propionibacteriales</taxon>
        <taxon>Kribbellaceae</taxon>
        <taxon>Kribbella</taxon>
    </lineage>
</organism>